<dbReference type="GO" id="GO:0003700">
    <property type="term" value="F:DNA-binding transcription factor activity"/>
    <property type="evidence" value="ECO:0007669"/>
    <property type="project" value="InterPro"/>
</dbReference>
<proteinExistence type="predicted"/>
<evidence type="ECO:0000256" key="1">
    <source>
        <dbReference type="ARBA" id="ARBA00023015"/>
    </source>
</evidence>
<evidence type="ECO:0000313" key="5">
    <source>
        <dbReference type="EMBL" id="MXQ52804.1"/>
    </source>
</evidence>
<dbReference type="Pfam" id="PF01047">
    <property type="entry name" value="MarR"/>
    <property type="match status" value="1"/>
</dbReference>
<dbReference type="SUPFAM" id="SSF46785">
    <property type="entry name" value="Winged helix' DNA-binding domain"/>
    <property type="match status" value="1"/>
</dbReference>
<dbReference type="GO" id="GO:0003677">
    <property type="term" value="F:DNA binding"/>
    <property type="evidence" value="ECO:0007669"/>
    <property type="project" value="UniProtKB-KW"/>
</dbReference>
<accession>A0A6I4VW91</accession>
<evidence type="ECO:0000256" key="3">
    <source>
        <dbReference type="ARBA" id="ARBA00023163"/>
    </source>
</evidence>
<evidence type="ECO:0000256" key="2">
    <source>
        <dbReference type="ARBA" id="ARBA00023125"/>
    </source>
</evidence>
<sequence>MLMETESIARWISVLHRQFQIYLNRELKDYDINSSEYIFLVNLYEKDGISQEQLSTNLFINKAATARAIARLEKLDYVKRTRDPNDSRAYLVTLTTKGLEMRNFIKTKLMYWTQTISAGLTSAEADDLVQKVKKMTMNALDEIKGDE</sequence>
<dbReference type="InterPro" id="IPR036388">
    <property type="entry name" value="WH-like_DNA-bd_sf"/>
</dbReference>
<dbReference type="PRINTS" id="PR00598">
    <property type="entry name" value="HTHMARR"/>
</dbReference>
<keyword evidence="6" id="KW-1185">Reference proteome</keyword>
<dbReference type="EMBL" id="WUUL01000002">
    <property type="protein sequence ID" value="MXQ52804.1"/>
    <property type="molecule type" value="Genomic_DNA"/>
</dbReference>
<dbReference type="PANTHER" id="PTHR42756:SF2">
    <property type="entry name" value="MARR FAMILY REGULATORY PROTEIN"/>
    <property type="match status" value="1"/>
</dbReference>
<dbReference type="Proteomes" id="UP000430692">
    <property type="component" value="Unassembled WGS sequence"/>
</dbReference>
<feature type="domain" description="HTH marR-type" evidence="4">
    <location>
        <begin position="5"/>
        <end position="137"/>
    </location>
</feature>
<dbReference type="AlphaFoldDB" id="A0A6I4VW91"/>
<keyword evidence="2" id="KW-0238">DNA-binding</keyword>
<dbReference type="PANTHER" id="PTHR42756">
    <property type="entry name" value="TRANSCRIPTIONAL REGULATOR, MARR"/>
    <property type="match status" value="1"/>
</dbReference>
<reference evidence="5 6" key="1">
    <citation type="submission" date="2019-12" db="EMBL/GenBank/DDBJ databases">
        <title>Whole-genome analyses of novel actinobacteria.</title>
        <authorList>
            <person name="Sahin N."/>
            <person name="Saygin H."/>
        </authorList>
    </citation>
    <scope>NUCLEOTIDE SEQUENCE [LARGE SCALE GENOMIC DNA]</scope>
    <source>
        <strain evidence="5 6">KC615</strain>
    </source>
</reference>
<organism evidence="5 6">
    <name type="scientific">Shimazuella alba</name>
    <dbReference type="NCBI Taxonomy" id="2690964"/>
    <lineage>
        <taxon>Bacteria</taxon>
        <taxon>Bacillati</taxon>
        <taxon>Bacillota</taxon>
        <taxon>Bacilli</taxon>
        <taxon>Bacillales</taxon>
        <taxon>Thermoactinomycetaceae</taxon>
        <taxon>Shimazuella</taxon>
    </lineage>
</organism>
<dbReference type="InterPro" id="IPR000835">
    <property type="entry name" value="HTH_MarR-typ"/>
</dbReference>
<dbReference type="Gene3D" id="1.10.10.10">
    <property type="entry name" value="Winged helix-like DNA-binding domain superfamily/Winged helix DNA-binding domain"/>
    <property type="match status" value="1"/>
</dbReference>
<gene>
    <name evidence="5" type="ORF">GSM42_03470</name>
</gene>
<protein>
    <submittedName>
        <fullName evidence="5">MarR family transcriptional regulator</fullName>
    </submittedName>
</protein>
<comment type="caution">
    <text evidence="5">The sequence shown here is derived from an EMBL/GenBank/DDBJ whole genome shotgun (WGS) entry which is preliminary data.</text>
</comment>
<keyword evidence="3" id="KW-0804">Transcription</keyword>
<dbReference type="PROSITE" id="PS50995">
    <property type="entry name" value="HTH_MARR_2"/>
    <property type="match status" value="1"/>
</dbReference>
<keyword evidence="1" id="KW-0805">Transcription regulation</keyword>
<evidence type="ECO:0000259" key="4">
    <source>
        <dbReference type="PROSITE" id="PS50995"/>
    </source>
</evidence>
<dbReference type="SMART" id="SM00347">
    <property type="entry name" value="HTH_MARR"/>
    <property type="match status" value="1"/>
</dbReference>
<dbReference type="InterPro" id="IPR036390">
    <property type="entry name" value="WH_DNA-bd_sf"/>
</dbReference>
<evidence type="ECO:0000313" key="6">
    <source>
        <dbReference type="Proteomes" id="UP000430692"/>
    </source>
</evidence>
<name>A0A6I4VW91_9BACL</name>